<dbReference type="CDD" id="cd02966">
    <property type="entry name" value="TlpA_like_family"/>
    <property type="match status" value="1"/>
</dbReference>
<evidence type="ECO:0000313" key="3">
    <source>
        <dbReference type="EMBL" id="AWT60276.1"/>
    </source>
</evidence>
<dbReference type="InterPro" id="IPR050553">
    <property type="entry name" value="Thioredoxin_ResA/DsbE_sf"/>
</dbReference>
<dbReference type="EMBL" id="CP029803">
    <property type="protein sequence ID" value="AWT60276.1"/>
    <property type="molecule type" value="Genomic_DNA"/>
</dbReference>
<dbReference type="InterPro" id="IPR036249">
    <property type="entry name" value="Thioredoxin-like_sf"/>
</dbReference>
<gene>
    <name evidence="3" type="primary">resA_2</name>
    <name evidence="3" type="ORF">DF168_01481</name>
</gene>
<dbReference type="SUPFAM" id="SSF52833">
    <property type="entry name" value="Thioredoxin-like"/>
    <property type="match status" value="1"/>
</dbReference>
<dbReference type="KEGG" id="mtar:DF168_01481"/>
<dbReference type="InterPro" id="IPR017937">
    <property type="entry name" value="Thioredoxin_CS"/>
</dbReference>
<dbReference type="Gene3D" id="3.40.30.10">
    <property type="entry name" value="Glutaredoxin"/>
    <property type="match status" value="1"/>
</dbReference>
<dbReference type="Pfam" id="PF00578">
    <property type="entry name" value="AhpC-TSA"/>
    <property type="match status" value="1"/>
</dbReference>
<dbReference type="GO" id="GO:0016209">
    <property type="term" value="F:antioxidant activity"/>
    <property type="evidence" value="ECO:0007669"/>
    <property type="project" value="InterPro"/>
</dbReference>
<protein>
    <submittedName>
        <fullName evidence="3">Thiol-disulfide oxidoreductase ResA</fullName>
    </submittedName>
</protein>
<dbReference type="AlphaFoldDB" id="A0A2Z4AGN2"/>
<name>A0A2Z4AGN2_9BACT</name>
<evidence type="ECO:0000313" key="4">
    <source>
        <dbReference type="Proteomes" id="UP000247465"/>
    </source>
</evidence>
<evidence type="ECO:0000259" key="2">
    <source>
        <dbReference type="PROSITE" id="PS51352"/>
    </source>
</evidence>
<reference evidence="3 4" key="1">
    <citation type="submission" date="2018-06" db="EMBL/GenBank/DDBJ databases">
        <title>Draft Genome Sequence of a Novel Marine Bacterium Related to the Verrucomicrobia.</title>
        <authorList>
            <person name="Vosseberg J."/>
            <person name="Martijn J."/>
            <person name="Ettema T.J.G."/>
        </authorList>
    </citation>
    <scope>NUCLEOTIDE SEQUENCE [LARGE SCALE GENOMIC DNA]</scope>
    <source>
        <strain evidence="3">TARA_B100001123</strain>
    </source>
</reference>
<dbReference type="PROSITE" id="PS51352">
    <property type="entry name" value="THIOREDOXIN_2"/>
    <property type="match status" value="1"/>
</dbReference>
<keyword evidence="1" id="KW-0676">Redox-active center</keyword>
<dbReference type="PANTHER" id="PTHR42852">
    <property type="entry name" value="THIOL:DISULFIDE INTERCHANGE PROTEIN DSBE"/>
    <property type="match status" value="1"/>
</dbReference>
<dbReference type="PROSITE" id="PS00194">
    <property type="entry name" value="THIOREDOXIN_1"/>
    <property type="match status" value="1"/>
</dbReference>
<sequence length="167" mass="18843">MRGHISKSKYIIFVLGTILIVSWALQKNPNEYESPISQVLLPLEVDIVSGPPIQIDNPVLIEFWATWCTPCKNTIPVLNEIYENYQDRGLQVVGLTSEDELIVSKSLEQLPIDYTIAIDPNHQYFSLFRVTSIPHLVLMDAGGVVLWQGHPLQFPERVLARVFSDAG</sequence>
<organism evidence="3 4">
    <name type="scientific">Candidatus Moanibacter tarae</name>
    <dbReference type="NCBI Taxonomy" id="2200854"/>
    <lineage>
        <taxon>Bacteria</taxon>
        <taxon>Pseudomonadati</taxon>
        <taxon>Verrucomicrobiota</taxon>
        <taxon>Opitutia</taxon>
        <taxon>Puniceicoccales</taxon>
        <taxon>Puniceicoccales incertae sedis</taxon>
        <taxon>Candidatus Moanibacter</taxon>
    </lineage>
</organism>
<dbReference type="InterPro" id="IPR000866">
    <property type="entry name" value="AhpC/TSA"/>
</dbReference>
<feature type="domain" description="Thioredoxin" evidence="2">
    <location>
        <begin position="34"/>
        <end position="167"/>
    </location>
</feature>
<evidence type="ECO:0000256" key="1">
    <source>
        <dbReference type="ARBA" id="ARBA00023284"/>
    </source>
</evidence>
<dbReference type="Proteomes" id="UP000247465">
    <property type="component" value="Chromosome"/>
</dbReference>
<proteinExistence type="predicted"/>
<dbReference type="PANTHER" id="PTHR42852:SF18">
    <property type="entry name" value="CHROMOSOME UNDETERMINED SCAFFOLD_47, WHOLE GENOME SHOTGUN SEQUENCE"/>
    <property type="match status" value="1"/>
</dbReference>
<dbReference type="GO" id="GO:0016491">
    <property type="term" value="F:oxidoreductase activity"/>
    <property type="evidence" value="ECO:0007669"/>
    <property type="project" value="InterPro"/>
</dbReference>
<dbReference type="InterPro" id="IPR013766">
    <property type="entry name" value="Thioredoxin_domain"/>
</dbReference>
<accession>A0A2Z4AGN2</accession>